<reference evidence="2 3" key="1">
    <citation type="submission" date="2024-04" db="EMBL/GenBank/DDBJ databases">
        <title>Complete genome sequence of Nguyenibacter vanlangesis HBCM-1154, a strain capable of nitrogen fixation, IAA production, and phosphorus solubilization isolated from sugarcane soil.</title>
        <authorList>
            <person name="MY HANH P."/>
        </authorList>
    </citation>
    <scope>NUCLEOTIDE SEQUENCE [LARGE SCALE GENOMIC DNA]</scope>
    <source>
        <strain evidence="2 3">HBCM 1154</strain>
    </source>
</reference>
<feature type="compositionally biased region" description="Polar residues" evidence="1">
    <location>
        <begin position="1"/>
        <end position="13"/>
    </location>
</feature>
<evidence type="ECO:0000313" key="2">
    <source>
        <dbReference type="EMBL" id="XAE44884.1"/>
    </source>
</evidence>
<proteinExistence type="predicted"/>
<gene>
    <name evidence="2" type="ORF">AAC691_10915</name>
</gene>
<dbReference type="Proteomes" id="UP001449795">
    <property type="component" value="Chromosome"/>
</dbReference>
<sequence>MLTPSVAGQNGSGRFTIPPLLGTRDTRPCPPDVEDRDVEDRGAEEQAGPRATAGDAADSTPAQIYAAHRAGLRGFRATHIVPRRQGG</sequence>
<name>A0ABZ3DAS2_9PROT</name>
<evidence type="ECO:0000256" key="1">
    <source>
        <dbReference type="SAM" id="MobiDB-lite"/>
    </source>
</evidence>
<dbReference type="EMBL" id="CP152276">
    <property type="protein sequence ID" value="XAE44884.1"/>
    <property type="molecule type" value="Genomic_DNA"/>
</dbReference>
<protein>
    <submittedName>
        <fullName evidence="2">Uncharacterized protein</fullName>
    </submittedName>
</protein>
<feature type="region of interest" description="Disordered" evidence="1">
    <location>
        <begin position="1"/>
        <end position="60"/>
    </location>
</feature>
<evidence type="ECO:0000313" key="3">
    <source>
        <dbReference type="Proteomes" id="UP001449795"/>
    </source>
</evidence>
<dbReference type="RefSeq" id="WP_342630077.1">
    <property type="nucleotide sequence ID" value="NZ_CP152276.1"/>
</dbReference>
<accession>A0ABZ3DAS2</accession>
<organism evidence="2 3">
    <name type="scientific">Nguyenibacter vanlangensis</name>
    <dbReference type="NCBI Taxonomy" id="1216886"/>
    <lineage>
        <taxon>Bacteria</taxon>
        <taxon>Pseudomonadati</taxon>
        <taxon>Pseudomonadota</taxon>
        <taxon>Alphaproteobacteria</taxon>
        <taxon>Acetobacterales</taxon>
        <taxon>Acetobacteraceae</taxon>
        <taxon>Nguyenibacter</taxon>
    </lineage>
</organism>
<keyword evidence="3" id="KW-1185">Reference proteome</keyword>